<dbReference type="Gene3D" id="1.10.720.30">
    <property type="entry name" value="SAP domain"/>
    <property type="match status" value="1"/>
</dbReference>
<reference evidence="3 4" key="1">
    <citation type="submission" date="2015-10" db="EMBL/GenBank/DDBJ databases">
        <title>Full genome of DAOMC 229536 Phialocephala scopiformis, a fungal endophyte of spruce producing the potent anti-insectan compound rugulosin.</title>
        <authorList>
            <consortium name="DOE Joint Genome Institute"/>
            <person name="Walker A.K."/>
            <person name="Frasz S.L."/>
            <person name="Seifert K.A."/>
            <person name="Miller J.D."/>
            <person name="Mondo S.J."/>
            <person name="Labutti K."/>
            <person name="Lipzen A."/>
            <person name="Dockter R."/>
            <person name="Kennedy M."/>
            <person name="Grigoriev I.V."/>
            <person name="Spatafora J.W."/>
        </authorList>
    </citation>
    <scope>NUCLEOTIDE SEQUENCE [LARGE SCALE GENOMIC DNA]</scope>
    <source>
        <strain evidence="3 4">CBS 120377</strain>
    </source>
</reference>
<feature type="compositionally biased region" description="Gly residues" evidence="1">
    <location>
        <begin position="576"/>
        <end position="590"/>
    </location>
</feature>
<feature type="compositionally biased region" description="Basic and acidic residues" evidence="1">
    <location>
        <begin position="294"/>
        <end position="305"/>
    </location>
</feature>
<dbReference type="KEGG" id="psco:LY89DRAFT_620956"/>
<dbReference type="SUPFAM" id="SSF68906">
    <property type="entry name" value="SAP domain"/>
    <property type="match status" value="1"/>
</dbReference>
<feature type="region of interest" description="Disordered" evidence="1">
    <location>
        <begin position="37"/>
        <end position="192"/>
    </location>
</feature>
<dbReference type="EMBL" id="KQ947420">
    <property type="protein sequence ID" value="KUJ14459.1"/>
    <property type="molecule type" value="Genomic_DNA"/>
</dbReference>
<dbReference type="PANTHER" id="PTHR47031">
    <property type="entry name" value="SAP DNA-BINDING DOMAIN-CONTAINING PROTEIN"/>
    <property type="match status" value="1"/>
</dbReference>
<evidence type="ECO:0000313" key="3">
    <source>
        <dbReference type="EMBL" id="KUJ14459.1"/>
    </source>
</evidence>
<dbReference type="InParanoid" id="A0A194X359"/>
<dbReference type="SMART" id="SM00513">
    <property type="entry name" value="SAP"/>
    <property type="match status" value="1"/>
</dbReference>
<dbReference type="GeneID" id="28820656"/>
<organism evidence="3 4">
    <name type="scientific">Mollisia scopiformis</name>
    <name type="common">Conifer needle endophyte fungus</name>
    <name type="synonym">Phialocephala scopiformis</name>
    <dbReference type="NCBI Taxonomy" id="149040"/>
    <lineage>
        <taxon>Eukaryota</taxon>
        <taxon>Fungi</taxon>
        <taxon>Dikarya</taxon>
        <taxon>Ascomycota</taxon>
        <taxon>Pezizomycotina</taxon>
        <taxon>Leotiomycetes</taxon>
        <taxon>Helotiales</taxon>
        <taxon>Mollisiaceae</taxon>
        <taxon>Mollisia</taxon>
    </lineage>
</organism>
<feature type="region of interest" description="Disordered" evidence="1">
    <location>
        <begin position="269"/>
        <end position="305"/>
    </location>
</feature>
<dbReference type="OrthoDB" id="5348404at2759"/>
<evidence type="ECO:0000259" key="2">
    <source>
        <dbReference type="PROSITE" id="PS50800"/>
    </source>
</evidence>
<evidence type="ECO:0000256" key="1">
    <source>
        <dbReference type="SAM" id="MobiDB-lite"/>
    </source>
</evidence>
<feature type="domain" description="SAP" evidence="2">
    <location>
        <begin position="4"/>
        <end position="38"/>
    </location>
</feature>
<gene>
    <name evidence="3" type="ORF">LY89DRAFT_620956</name>
</gene>
<feature type="region of interest" description="Disordered" evidence="1">
    <location>
        <begin position="561"/>
        <end position="617"/>
    </location>
</feature>
<dbReference type="InterPro" id="IPR003034">
    <property type="entry name" value="SAP_dom"/>
</dbReference>
<dbReference type="Pfam" id="PF02037">
    <property type="entry name" value="SAP"/>
    <property type="match status" value="1"/>
</dbReference>
<accession>A0A194X359</accession>
<dbReference type="InterPro" id="IPR034257">
    <property type="entry name" value="Acinus_RRM"/>
</dbReference>
<feature type="compositionally biased region" description="Polar residues" evidence="1">
    <location>
        <begin position="455"/>
        <end position="476"/>
    </location>
</feature>
<keyword evidence="4" id="KW-1185">Reference proteome</keyword>
<evidence type="ECO:0000313" key="4">
    <source>
        <dbReference type="Proteomes" id="UP000070700"/>
    </source>
</evidence>
<feature type="compositionally biased region" description="Polar residues" evidence="1">
    <location>
        <begin position="109"/>
        <end position="124"/>
    </location>
</feature>
<dbReference type="InterPro" id="IPR036361">
    <property type="entry name" value="SAP_dom_sf"/>
</dbReference>
<dbReference type="RefSeq" id="XP_018068814.1">
    <property type="nucleotide sequence ID" value="XM_018210930.1"/>
</dbReference>
<dbReference type="InterPro" id="IPR032552">
    <property type="entry name" value="RSB_motif"/>
</dbReference>
<feature type="region of interest" description="Disordered" evidence="1">
    <location>
        <begin position="445"/>
        <end position="490"/>
    </location>
</feature>
<protein>
    <recommendedName>
        <fullName evidence="2">SAP domain-containing protein</fullName>
    </recommendedName>
</protein>
<feature type="compositionally biased region" description="Polar residues" evidence="1">
    <location>
        <begin position="83"/>
        <end position="101"/>
    </location>
</feature>
<dbReference type="CDD" id="cd12432">
    <property type="entry name" value="RRM_ACINU"/>
    <property type="match status" value="1"/>
</dbReference>
<name>A0A194X359_MOLSC</name>
<dbReference type="Proteomes" id="UP000070700">
    <property type="component" value="Unassembled WGS sequence"/>
</dbReference>
<feature type="compositionally biased region" description="Basic and acidic residues" evidence="1">
    <location>
        <begin position="607"/>
        <end position="617"/>
    </location>
</feature>
<sequence length="617" mass="67368">MTDWNKLKVVDLRAELKKRSLPQAGAKAALVERLNAAENGNGSESDATLQGDASKLDVDSAISPEDISPVLPAATESIPAEATQLTNEVEQATASQSSEQRSLGEALPTETQPTHTIESSQQPVSKDKHTSALPSVEPQEAIEDRQKRKRRSQSPPPSTADAANKRLRISNADQTVDEKVATSTSDADWVEKHNGVDAAEVNAEAMEVAPDGEGVEPGPTIVDTSMEMVVVANVPGDKDHVADVRHEAKTDEMDVDGPIKEESATAIYDESPSRARDSRFKTLFSGESQGSKPRSRDSAYEGEPDRIITPAMHPATSGLYISRLMRPINPAQFQAHLAILAAPPDSEVDPDAVVRFYVDPIRTHAFASFTSVSAASRVRSALHDRIWPDEKTRKPLWIDFIPADKVVEWIDLEQASNPGGRSMGKKWEVFYDVDEDSNVTAILQEANTPARPMQPTRQPSISNSRSQAPSQAQSVDPPTGPRSIRSLPTNTKRLDELFKSTVAKPILYWQPVSKELADKRLDNIDRALSKDAAAGRRIEGDINRYTFEDHDVLVDRGKEIFSGIRPPTGGPRRRGGGGYQGRGGGYGGGDSFRPNDGYRNSGPYRGGRRDSRDYGRR</sequence>
<feature type="compositionally biased region" description="Basic and acidic residues" evidence="1">
    <location>
        <begin position="271"/>
        <end position="280"/>
    </location>
</feature>
<dbReference type="PANTHER" id="PTHR47031:SF3">
    <property type="entry name" value="SAP DOMAIN-CONTAINING PROTEIN"/>
    <property type="match status" value="1"/>
</dbReference>
<dbReference type="AlphaFoldDB" id="A0A194X359"/>
<feature type="compositionally biased region" description="Polar residues" evidence="1">
    <location>
        <begin position="38"/>
        <end position="48"/>
    </location>
</feature>
<dbReference type="STRING" id="149040.A0A194X359"/>
<dbReference type="Pfam" id="PF16294">
    <property type="entry name" value="RSB_motif"/>
    <property type="match status" value="1"/>
</dbReference>
<proteinExistence type="predicted"/>
<dbReference type="PROSITE" id="PS50800">
    <property type="entry name" value="SAP"/>
    <property type="match status" value="1"/>
</dbReference>